<dbReference type="InterPro" id="IPR003542">
    <property type="entry name" value="Enbac_synth_compD-like"/>
</dbReference>
<dbReference type="Pfam" id="PF01648">
    <property type="entry name" value="ACPS"/>
    <property type="match status" value="1"/>
</dbReference>
<dbReference type="GO" id="GO:0016740">
    <property type="term" value="F:transferase activity"/>
    <property type="evidence" value="ECO:0007669"/>
    <property type="project" value="UniProtKB-KW"/>
</dbReference>
<dbReference type="PANTHER" id="PTHR38096">
    <property type="entry name" value="ENTEROBACTIN SYNTHASE COMPONENT D"/>
    <property type="match status" value="1"/>
</dbReference>
<protein>
    <submittedName>
        <fullName evidence="3">4'-phosphopantetheinyl transferase</fullName>
    </submittedName>
</protein>
<evidence type="ECO:0000313" key="3">
    <source>
        <dbReference type="EMBL" id="MFD1540636.1"/>
    </source>
</evidence>
<comment type="caution">
    <text evidence="3">The sequence shown here is derived from an EMBL/GenBank/DDBJ whole genome shotgun (WGS) entry which is preliminary data.</text>
</comment>
<keyword evidence="3" id="KW-0808">Transferase</keyword>
<feature type="domain" description="4'-phosphopantetheinyl transferase N-terminal" evidence="2">
    <location>
        <begin position="27"/>
        <end position="94"/>
    </location>
</feature>
<dbReference type="InterPro" id="IPR041354">
    <property type="entry name" value="4PPT_N"/>
</dbReference>
<gene>
    <name evidence="3" type="ORF">ACFSJ0_26515</name>
</gene>
<dbReference type="Proteomes" id="UP001597097">
    <property type="component" value="Unassembled WGS sequence"/>
</dbReference>
<proteinExistence type="predicted"/>
<accession>A0ABW4GDG7</accession>
<organism evidence="3 4">
    <name type="scientific">Nonomuraea guangzhouensis</name>
    <dbReference type="NCBI Taxonomy" id="1291555"/>
    <lineage>
        <taxon>Bacteria</taxon>
        <taxon>Bacillati</taxon>
        <taxon>Actinomycetota</taxon>
        <taxon>Actinomycetes</taxon>
        <taxon>Streptosporangiales</taxon>
        <taxon>Streptosporangiaceae</taxon>
        <taxon>Nonomuraea</taxon>
    </lineage>
</organism>
<evidence type="ECO:0000259" key="2">
    <source>
        <dbReference type="Pfam" id="PF17837"/>
    </source>
</evidence>
<evidence type="ECO:0000259" key="1">
    <source>
        <dbReference type="Pfam" id="PF01648"/>
    </source>
</evidence>
<reference evidence="4" key="1">
    <citation type="journal article" date="2019" name="Int. J. Syst. Evol. Microbiol.">
        <title>The Global Catalogue of Microorganisms (GCM) 10K type strain sequencing project: providing services to taxonomists for standard genome sequencing and annotation.</title>
        <authorList>
            <consortium name="The Broad Institute Genomics Platform"/>
            <consortium name="The Broad Institute Genome Sequencing Center for Infectious Disease"/>
            <person name="Wu L."/>
            <person name="Ma J."/>
        </authorList>
    </citation>
    <scope>NUCLEOTIDE SEQUENCE [LARGE SCALE GENOMIC DNA]</scope>
    <source>
        <strain evidence="4">CGMCC 1.15399</strain>
    </source>
</reference>
<evidence type="ECO:0000313" key="4">
    <source>
        <dbReference type="Proteomes" id="UP001597097"/>
    </source>
</evidence>
<dbReference type="Pfam" id="PF17837">
    <property type="entry name" value="4PPT_N"/>
    <property type="match status" value="1"/>
</dbReference>
<dbReference type="PANTHER" id="PTHR38096:SF1">
    <property type="entry name" value="ENTEROBACTIN SYNTHASE COMPONENT D"/>
    <property type="match status" value="1"/>
</dbReference>
<dbReference type="InterPro" id="IPR008278">
    <property type="entry name" value="4-PPantetheinyl_Trfase_dom"/>
</dbReference>
<feature type="domain" description="4'-phosphopantetheinyl transferase" evidence="1">
    <location>
        <begin position="100"/>
        <end position="177"/>
    </location>
</feature>
<sequence>MIEQILPATVEAYDTFEDPPGTMLFPEEEQLIKRAVEKRRREFTTARLCARKAMERLGIAPVPVLSGLRGEPLWPLGVIGSITHCAGYRAAALAQAVGTIGIDGEPNEPLAEGVVEAVSLPQEREMLRRLAAEHPAVCWDRLLFSAKETVYKAWFPLAQRWLDFQDARISVDPVRRTFSAHLLVLGPRWQGRRLGGFTGRWMTGDGLILTAIAILAPEA</sequence>
<keyword evidence="4" id="KW-1185">Reference proteome</keyword>
<dbReference type="RefSeq" id="WP_219527069.1">
    <property type="nucleotide sequence ID" value="NZ_JAHKRM010000001.1"/>
</dbReference>
<name>A0ABW4GDG7_9ACTN</name>
<dbReference type="EMBL" id="JBHUCM010000019">
    <property type="protein sequence ID" value="MFD1540636.1"/>
    <property type="molecule type" value="Genomic_DNA"/>
</dbReference>